<reference evidence="1" key="2">
    <citation type="journal article" date="2021" name="PeerJ">
        <title>Extensive microbial diversity within the chicken gut microbiome revealed by metagenomics and culture.</title>
        <authorList>
            <person name="Gilroy R."/>
            <person name="Ravi A."/>
            <person name="Getino M."/>
            <person name="Pursley I."/>
            <person name="Horton D.L."/>
            <person name="Alikhan N.F."/>
            <person name="Baker D."/>
            <person name="Gharbi K."/>
            <person name="Hall N."/>
            <person name="Watson M."/>
            <person name="Adriaenssens E.M."/>
            <person name="Foster-Nyarko E."/>
            <person name="Jarju S."/>
            <person name="Secka A."/>
            <person name="Antonio M."/>
            <person name="Oren A."/>
            <person name="Chaudhuri R.R."/>
            <person name="La Ragione R."/>
            <person name="Hildebrand F."/>
            <person name="Pallen M.J."/>
        </authorList>
    </citation>
    <scope>NUCLEOTIDE SEQUENCE</scope>
    <source>
        <strain evidence="1">CHK195-11698</strain>
    </source>
</reference>
<dbReference type="Pfam" id="PF18937">
    <property type="entry name" value="DUF5685"/>
    <property type="match status" value="1"/>
</dbReference>
<accession>A0A9D1HNQ0</accession>
<evidence type="ECO:0000313" key="2">
    <source>
        <dbReference type="Proteomes" id="UP000824175"/>
    </source>
</evidence>
<dbReference type="AlphaFoldDB" id="A0A9D1HNQ0"/>
<gene>
    <name evidence="1" type="ORF">IAD15_08105</name>
</gene>
<dbReference type="InterPro" id="IPR043740">
    <property type="entry name" value="DUF5685"/>
</dbReference>
<dbReference type="Proteomes" id="UP000824175">
    <property type="component" value="Unassembled WGS sequence"/>
</dbReference>
<dbReference type="EMBL" id="DVMJ01000066">
    <property type="protein sequence ID" value="HIU14015.1"/>
    <property type="molecule type" value="Genomic_DNA"/>
</dbReference>
<protein>
    <submittedName>
        <fullName evidence="1">Uncharacterized protein</fullName>
    </submittedName>
</protein>
<comment type="caution">
    <text evidence="1">The sequence shown here is derived from an EMBL/GenBank/DDBJ whole genome shotgun (WGS) entry which is preliminary data.</text>
</comment>
<evidence type="ECO:0000313" key="1">
    <source>
        <dbReference type="EMBL" id="HIU14015.1"/>
    </source>
</evidence>
<reference evidence="1" key="1">
    <citation type="submission" date="2020-10" db="EMBL/GenBank/DDBJ databases">
        <authorList>
            <person name="Gilroy R."/>
        </authorList>
    </citation>
    <scope>NUCLEOTIDE SEQUENCE</scope>
    <source>
        <strain evidence="1">CHK195-11698</strain>
    </source>
</reference>
<organism evidence="1 2">
    <name type="scientific">Candidatus Fimiplasma intestinipullorum</name>
    <dbReference type="NCBI Taxonomy" id="2840825"/>
    <lineage>
        <taxon>Bacteria</taxon>
        <taxon>Bacillati</taxon>
        <taxon>Bacillota</taxon>
        <taxon>Clostridia</taxon>
        <taxon>Eubacteriales</taxon>
        <taxon>Candidatus Fimiplasma</taxon>
    </lineage>
</organism>
<sequence length="229" mass="26137">MTFLILLLASLYEPAEKQGTLHCPAHPVHKHPYTVNRFTDYAADLTIALTYYKCLDDWQDEHQWLKRGYAGLLKSAYAKVKTRLPRQCEMIQACMQDLNRIENAKGSPDEATQAFGRLMGECFVESDDLWSGMLRQLGSQLGHFIYLMDAFMDYDEDIKKGTYNPLVVLGAKPHQLPEALNIYMGMAADVFERLPLVQDLHLLRSIVYNGVWQKYQARLAKQERSGSGG</sequence>
<name>A0A9D1HNQ0_9FIRM</name>
<proteinExistence type="predicted"/>